<evidence type="ECO:0000256" key="1">
    <source>
        <dbReference type="ARBA" id="ARBA00001936"/>
    </source>
</evidence>
<evidence type="ECO:0000256" key="11">
    <source>
        <dbReference type="ARBA" id="ARBA00023211"/>
    </source>
</evidence>
<keyword evidence="8" id="KW-0378">Hydrolase</keyword>
<dbReference type="InterPro" id="IPR004843">
    <property type="entry name" value="Calcineurin-like_PHP"/>
</dbReference>
<feature type="compositionally biased region" description="Low complexity" evidence="13">
    <location>
        <begin position="136"/>
        <end position="145"/>
    </location>
</feature>
<keyword evidence="9" id="KW-0862">Zinc</keyword>
<comment type="subcellular location">
    <subcellularLocation>
        <location evidence="4">Nucleus</location>
    </subcellularLocation>
</comment>
<dbReference type="InterPro" id="IPR007708">
    <property type="entry name" value="DBR1_C"/>
</dbReference>
<dbReference type="GO" id="GO:0008419">
    <property type="term" value="F:RNA lariat debranching enzyme activity"/>
    <property type="evidence" value="ECO:0007669"/>
    <property type="project" value="UniProtKB-ARBA"/>
</dbReference>
<feature type="compositionally biased region" description="Basic and acidic residues" evidence="13">
    <location>
        <begin position="9"/>
        <end position="22"/>
    </location>
</feature>
<reference evidence="15 16" key="1">
    <citation type="submission" date="2024-10" db="EMBL/GenBank/DDBJ databases">
        <title>Updated reference genomes for cyclostephanoid diatoms.</title>
        <authorList>
            <person name="Roberts W.R."/>
            <person name="Alverson A.J."/>
        </authorList>
    </citation>
    <scope>NUCLEOTIDE SEQUENCE [LARGE SCALE GENOMIC DNA]</scope>
    <source>
        <strain evidence="15 16">AJA228-03</strain>
    </source>
</reference>
<dbReference type="CDD" id="cd00844">
    <property type="entry name" value="MPP_Dbr1_N"/>
    <property type="match status" value="1"/>
</dbReference>
<comment type="similarity">
    <text evidence="5">Belongs to the lariat debranching enzyme family.</text>
</comment>
<keyword evidence="12" id="KW-0539">Nucleus</keyword>
<dbReference type="Pfam" id="PF00149">
    <property type="entry name" value="Metallophos"/>
    <property type="match status" value="1"/>
</dbReference>
<evidence type="ECO:0000256" key="9">
    <source>
        <dbReference type="ARBA" id="ARBA00022833"/>
    </source>
</evidence>
<dbReference type="SMART" id="SM01124">
    <property type="entry name" value="DBR1"/>
    <property type="match status" value="1"/>
</dbReference>
<dbReference type="PANTHER" id="PTHR12849:SF0">
    <property type="entry name" value="LARIAT DEBRANCHING ENZYME"/>
    <property type="match status" value="1"/>
</dbReference>
<dbReference type="EMBL" id="JALLPB020000264">
    <property type="protein sequence ID" value="KAL3811383.1"/>
    <property type="molecule type" value="Genomic_DNA"/>
</dbReference>
<comment type="cofactor">
    <cofactor evidence="1">
        <name>Mn(2+)</name>
        <dbReference type="ChEBI" id="CHEBI:29035"/>
    </cofactor>
</comment>
<protein>
    <recommendedName>
        <fullName evidence="14">Lariat debranching enzyme C-terminal domain-containing protein</fullName>
    </recommendedName>
</protein>
<comment type="cofactor">
    <cofactor evidence="3">
        <name>Fe(2+)</name>
        <dbReference type="ChEBI" id="CHEBI:29033"/>
    </cofactor>
</comment>
<feature type="compositionally biased region" description="Polar residues" evidence="13">
    <location>
        <begin position="392"/>
        <end position="401"/>
    </location>
</feature>
<evidence type="ECO:0000256" key="4">
    <source>
        <dbReference type="ARBA" id="ARBA00004123"/>
    </source>
</evidence>
<keyword evidence="6" id="KW-0507">mRNA processing</keyword>
<feature type="compositionally biased region" description="Gly residues" evidence="13">
    <location>
        <begin position="45"/>
        <end position="58"/>
    </location>
</feature>
<evidence type="ECO:0000256" key="3">
    <source>
        <dbReference type="ARBA" id="ARBA00001954"/>
    </source>
</evidence>
<dbReference type="GO" id="GO:0046872">
    <property type="term" value="F:metal ion binding"/>
    <property type="evidence" value="ECO:0007669"/>
    <property type="project" value="UniProtKB-KW"/>
</dbReference>
<keyword evidence="16" id="KW-1185">Reference proteome</keyword>
<evidence type="ECO:0000256" key="10">
    <source>
        <dbReference type="ARBA" id="ARBA00023004"/>
    </source>
</evidence>
<evidence type="ECO:0000256" key="5">
    <source>
        <dbReference type="ARBA" id="ARBA00006045"/>
    </source>
</evidence>
<feature type="compositionally biased region" description="Gly residues" evidence="13">
    <location>
        <begin position="70"/>
        <end position="81"/>
    </location>
</feature>
<dbReference type="PANTHER" id="PTHR12849">
    <property type="entry name" value="RNA LARIAT DEBRANCHING ENZYME"/>
    <property type="match status" value="1"/>
</dbReference>
<accession>A0ABD3RED9</accession>
<gene>
    <name evidence="15" type="ORF">ACHAXA_000462</name>
</gene>
<evidence type="ECO:0000256" key="2">
    <source>
        <dbReference type="ARBA" id="ARBA00001947"/>
    </source>
</evidence>
<dbReference type="Pfam" id="PF05011">
    <property type="entry name" value="DBR1"/>
    <property type="match status" value="1"/>
</dbReference>
<dbReference type="Proteomes" id="UP001530377">
    <property type="component" value="Unassembled WGS sequence"/>
</dbReference>
<feature type="region of interest" description="Disordered" evidence="13">
    <location>
        <begin position="126"/>
        <end position="149"/>
    </location>
</feature>
<evidence type="ECO:0000256" key="6">
    <source>
        <dbReference type="ARBA" id="ARBA00022664"/>
    </source>
</evidence>
<feature type="domain" description="Lariat debranching enzyme C-terminal" evidence="14">
    <location>
        <begin position="436"/>
        <end position="602"/>
    </location>
</feature>
<keyword evidence="10" id="KW-0408">Iron</keyword>
<name>A0ABD3RED9_9STRA</name>
<evidence type="ECO:0000313" key="15">
    <source>
        <dbReference type="EMBL" id="KAL3811383.1"/>
    </source>
</evidence>
<sequence>MHNIGDGGGVREGRGGRVDRGGRWGHVQGGRGGGRRHNNNHRGRGGGGGGGGGSGGGRGRWHSRNDGRGRGGVRGAGAGGEGNRDHSHYIGTTGSPTPTSFAVAVQGCSHGELDSIYDAIESYRRDRSSKCDRPTSASEAESSSSSGGGGMGNIDVLLCCGDVETMRNADDIHSLNVPPKYRRMGDFHAYYSGRKVAPILTIAIGGNHEASNYLQELHYGGWLAPNMYYLGAAGVINLRKRTTDDDGVVVISTLRIAGISGIYNSRHYRLGRYESPPYDSDSLRSVYHTREVDVKRLRGMAAPDAAVNDHGRPHKRQPIDIFLSHDWPRGIAYHGDLSQLLQRKPFFRQDIESGELGSPANEDLLKALRPRYWFAAHLHVKFDALVRHESANDSGNGTASNEMRGESEEQIEPAEDFATTEFIGLESNDGVCPASSNTETLTEQMTRFLSLDKCLPKRRHIQITYLEPSSSVLADSGETGTASTSSTGVGDDEVWLEYDATWLAMLRRTHNWTKCTRNVVVASGGDDAITEAEIEDIVERFKRSKRDGSPGTNPLTIPQNFVMTATPFDPTSGLRSYGPPPPMMGNPQTDNFLDILGLEHCITVPYKGVSQHHTSSFPMQPSRGSQPLIPLAVMHLGMTNKMPIDDQNEIDLDDEQGNAGDCIANENDIKQEDTPIEREQGYGLDIVHDPAEIDLEEPDDEQNENAALEDDVGGDTVCFSPPAPVSVAKKARTDDA</sequence>
<evidence type="ECO:0000256" key="8">
    <source>
        <dbReference type="ARBA" id="ARBA00022801"/>
    </source>
</evidence>
<organism evidence="15 16">
    <name type="scientific">Cyclostephanos tholiformis</name>
    <dbReference type="NCBI Taxonomy" id="382380"/>
    <lineage>
        <taxon>Eukaryota</taxon>
        <taxon>Sar</taxon>
        <taxon>Stramenopiles</taxon>
        <taxon>Ochrophyta</taxon>
        <taxon>Bacillariophyta</taxon>
        <taxon>Coscinodiscophyceae</taxon>
        <taxon>Thalassiosirophycidae</taxon>
        <taxon>Stephanodiscales</taxon>
        <taxon>Stephanodiscaceae</taxon>
        <taxon>Cyclostephanos</taxon>
    </lineage>
</organism>
<dbReference type="GO" id="GO:0006397">
    <property type="term" value="P:mRNA processing"/>
    <property type="evidence" value="ECO:0007669"/>
    <property type="project" value="UniProtKB-KW"/>
</dbReference>
<evidence type="ECO:0000256" key="13">
    <source>
        <dbReference type="SAM" id="MobiDB-lite"/>
    </source>
</evidence>
<dbReference type="GO" id="GO:0005634">
    <property type="term" value="C:nucleus"/>
    <property type="evidence" value="ECO:0007669"/>
    <property type="project" value="UniProtKB-SubCell"/>
</dbReference>
<evidence type="ECO:0000256" key="12">
    <source>
        <dbReference type="ARBA" id="ARBA00023242"/>
    </source>
</evidence>
<comment type="caution">
    <text evidence="15">The sequence shown here is derived from an EMBL/GenBank/DDBJ whole genome shotgun (WGS) entry which is preliminary data.</text>
</comment>
<feature type="compositionally biased region" description="Acidic residues" evidence="13">
    <location>
        <begin position="696"/>
        <end position="713"/>
    </location>
</feature>
<keyword evidence="11" id="KW-0464">Manganese</keyword>
<comment type="cofactor">
    <cofactor evidence="2">
        <name>Zn(2+)</name>
        <dbReference type="ChEBI" id="CHEBI:29105"/>
    </cofactor>
</comment>
<feature type="region of interest" description="Disordered" evidence="13">
    <location>
        <begin position="1"/>
        <end position="97"/>
    </location>
</feature>
<dbReference type="SUPFAM" id="SSF56300">
    <property type="entry name" value="Metallo-dependent phosphatases"/>
    <property type="match status" value="1"/>
</dbReference>
<dbReference type="AlphaFoldDB" id="A0ABD3RED9"/>
<evidence type="ECO:0000313" key="16">
    <source>
        <dbReference type="Proteomes" id="UP001530377"/>
    </source>
</evidence>
<evidence type="ECO:0000259" key="14">
    <source>
        <dbReference type="SMART" id="SM01124"/>
    </source>
</evidence>
<dbReference type="InterPro" id="IPR029052">
    <property type="entry name" value="Metallo-depent_PP-like"/>
</dbReference>
<evidence type="ECO:0000256" key="7">
    <source>
        <dbReference type="ARBA" id="ARBA00022723"/>
    </source>
</evidence>
<feature type="region of interest" description="Disordered" evidence="13">
    <location>
        <begin position="696"/>
        <end position="736"/>
    </location>
</feature>
<keyword evidence="7" id="KW-0479">Metal-binding</keyword>
<dbReference type="InterPro" id="IPR041816">
    <property type="entry name" value="Dbr1_N"/>
</dbReference>
<proteinExistence type="inferred from homology"/>
<feature type="region of interest" description="Disordered" evidence="13">
    <location>
        <begin position="391"/>
        <end position="411"/>
    </location>
</feature>
<feature type="compositionally biased region" description="Basic residues" evidence="13">
    <location>
        <begin position="33"/>
        <end position="44"/>
    </location>
</feature>